<comment type="caution">
    <text evidence="2">The sequence shown here is derived from an EMBL/GenBank/DDBJ whole genome shotgun (WGS) entry which is preliminary data.</text>
</comment>
<name>A0ABT6XSW1_9FLAO</name>
<evidence type="ECO:0000313" key="2">
    <source>
        <dbReference type="EMBL" id="MDI9258191.1"/>
    </source>
</evidence>
<proteinExistence type="predicted"/>
<keyword evidence="3" id="KW-1185">Reference proteome</keyword>
<keyword evidence="1" id="KW-0175">Coiled coil</keyword>
<gene>
    <name evidence="2" type="ORF">QHT84_12270</name>
</gene>
<organism evidence="2 3">
    <name type="scientific">Flavobacterium sedimenticola</name>
    <dbReference type="NCBI Taxonomy" id="3043286"/>
    <lineage>
        <taxon>Bacteria</taxon>
        <taxon>Pseudomonadati</taxon>
        <taxon>Bacteroidota</taxon>
        <taxon>Flavobacteriia</taxon>
        <taxon>Flavobacteriales</taxon>
        <taxon>Flavobacteriaceae</taxon>
        <taxon>Flavobacterium</taxon>
    </lineage>
</organism>
<sequence>MRTRLLIFYLLTNCLIGYCQEKKSISVKKPLSTTAFDSLIIGELNFMVLGDDNVKQGISYEYKEDNTELNASGKLYSKNSFIMTLDGKFSVNSGAFIFDESDGSKKGKLTTNFFFSLGGNSKFFSVEHLDIPNDIDTQRALIQNKIQSRALADSVYYGIMEAEIIMELFDLPHVSIDKDSFRKQKDLLNKIAEIKTYEFNTTAFTTKNKDRLLKKLRKYYKMKPEIVDYDALVNILNKENKVKYDLIIEKNHVEKIIKTCDIPENFKIEKLLTDYEVAYSKLENYESENNKLEIATFKKYWTASQTNYFGVSPFYERQSFDIYNQNAENTISFKNRFQEIRSDLFGINIGWNYLFLWKNKSFVLIRPSIGLGRSNNFVEYDKNDYSFTYSSENVNGVPIEVNKTRTGYINKNNRNYEYGTFTNFNLELYYAPINIAGLFTKIGYSKNDALLNKEAYPLESGILINLKSKDKKNIVAIQLFMSRLNLNEHPDDDMNFGLKIGLPINISKN</sequence>
<dbReference type="EMBL" id="JASGBP010000009">
    <property type="protein sequence ID" value="MDI9258191.1"/>
    <property type="molecule type" value="Genomic_DNA"/>
</dbReference>
<accession>A0ABT6XSW1</accession>
<evidence type="ECO:0000313" key="3">
    <source>
        <dbReference type="Proteomes" id="UP001230035"/>
    </source>
</evidence>
<reference evidence="2 3" key="1">
    <citation type="submission" date="2023-05" db="EMBL/GenBank/DDBJ databases">
        <title>Flavobacterium sedimenti sp. nov., isolated from the sediment.</title>
        <authorList>
            <person name="Wu N."/>
        </authorList>
    </citation>
    <scope>NUCLEOTIDE SEQUENCE [LARGE SCALE GENOMIC DNA]</scope>
    <source>
        <strain evidence="2 3">YZ-48</strain>
    </source>
</reference>
<feature type="coiled-coil region" evidence="1">
    <location>
        <begin position="268"/>
        <end position="295"/>
    </location>
</feature>
<evidence type="ECO:0000256" key="1">
    <source>
        <dbReference type="SAM" id="Coils"/>
    </source>
</evidence>
<protein>
    <submittedName>
        <fullName evidence="2">Uncharacterized protein</fullName>
    </submittedName>
</protein>
<dbReference type="Proteomes" id="UP001230035">
    <property type="component" value="Unassembled WGS sequence"/>
</dbReference>
<dbReference type="RefSeq" id="WP_283239856.1">
    <property type="nucleotide sequence ID" value="NZ_JASGBP010000009.1"/>
</dbReference>